<dbReference type="Gene3D" id="1.10.10.10">
    <property type="entry name" value="Winged helix-like DNA-binding domain superfamily/Winged helix DNA-binding domain"/>
    <property type="match status" value="1"/>
</dbReference>
<dbReference type="OrthoDB" id="9806345at2"/>
<keyword evidence="2" id="KW-0805">Transcription regulation</keyword>
<dbReference type="GO" id="GO:0030246">
    <property type="term" value="F:carbohydrate binding"/>
    <property type="evidence" value="ECO:0007669"/>
    <property type="project" value="InterPro"/>
</dbReference>
<evidence type="ECO:0000256" key="4">
    <source>
        <dbReference type="ARBA" id="ARBA00023163"/>
    </source>
</evidence>
<evidence type="ECO:0000256" key="3">
    <source>
        <dbReference type="ARBA" id="ARBA00023125"/>
    </source>
</evidence>
<dbReference type="Proteomes" id="UP000026249">
    <property type="component" value="Unassembled WGS sequence"/>
</dbReference>
<dbReference type="InterPro" id="IPR037171">
    <property type="entry name" value="NagB/RpiA_transferase-like"/>
</dbReference>
<accession>A0A037ZK52</accession>
<evidence type="ECO:0000259" key="5">
    <source>
        <dbReference type="Pfam" id="PF04198"/>
    </source>
</evidence>
<organism evidence="6 7">
    <name type="scientific">Actibacterium mucosum KCTC 23349</name>
    <dbReference type="NCBI Taxonomy" id="1454373"/>
    <lineage>
        <taxon>Bacteria</taxon>
        <taxon>Pseudomonadati</taxon>
        <taxon>Pseudomonadota</taxon>
        <taxon>Alphaproteobacteria</taxon>
        <taxon>Rhodobacterales</taxon>
        <taxon>Roseobacteraceae</taxon>
        <taxon>Actibacterium</taxon>
    </lineage>
</organism>
<evidence type="ECO:0000256" key="1">
    <source>
        <dbReference type="ARBA" id="ARBA00010466"/>
    </source>
</evidence>
<gene>
    <name evidence="6" type="ORF">ACMU_09005</name>
</gene>
<dbReference type="InterPro" id="IPR007324">
    <property type="entry name" value="Sugar-bd_dom_put"/>
</dbReference>
<dbReference type="InterPro" id="IPR051054">
    <property type="entry name" value="SorC_transcr_regulators"/>
</dbReference>
<evidence type="ECO:0000256" key="2">
    <source>
        <dbReference type="ARBA" id="ARBA00023015"/>
    </source>
</evidence>
<sequence length="315" mass="33673">MPQTDAANLELITQAAWAYYQDGMKQSEIAAMLKVSRASVVNYLAEARARGYVRVTMHPDVFMEHQLGRELADAFNLEQALVVPDGPTPDSSLRRVAKAAADWLPKLLSSGDRLGVSWGQTVYEVAEVASRAPIEGLTVVQLVGSQVTPLGFAAETCSANLARAFQAECVNLHAPLVLSTADLAYQLSREPVIAQQLQAVRHCNKTIFAAGSCSEDSHVVASGVVTQDELRAFRRKGAAAVICGRFIDADGAPIPAEVDERMIGVTLPEMQNKETGLLVASGIDRAAPARAAILGGYVSHFVTDVSTARDLMARA</sequence>
<comment type="similarity">
    <text evidence="1">Belongs to the SorC transcriptional regulatory family.</text>
</comment>
<dbReference type="InterPro" id="IPR036388">
    <property type="entry name" value="WH-like_DNA-bd_sf"/>
</dbReference>
<dbReference type="STRING" id="1454373.ACMU_09005"/>
<dbReference type="GO" id="GO:0003677">
    <property type="term" value="F:DNA binding"/>
    <property type="evidence" value="ECO:0007669"/>
    <property type="project" value="UniProtKB-KW"/>
</dbReference>
<keyword evidence="7" id="KW-1185">Reference proteome</keyword>
<evidence type="ECO:0000313" key="7">
    <source>
        <dbReference type="Proteomes" id="UP000026249"/>
    </source>
</evidence>
<name>A0A037ZK52_9RHOB</name>
<protein>
    <submittedName>
        <fullName evidence="6">Transcriptional regulator</fullName>
    </submittedName>
</protein>
<feature type="domain" description="Sugar-binding" evidence="5">
    <location>
        <begin position="65"/>
        <end position="312"/>
    </location>
</feature>
<dbReference type="PANTHER" id="PTHR34294:SF1">
    <property type="entry name" value="TRANSCRIPTIONAL REGULATOR LSRR"/>
    <property type="match status" value="1"/>
</dbReference>
<dbReference type="Gene3D" id="3.40.50.1360">
    <property type="match status" value="1"/>
</dbReference>
<proteinExistence type="inferred from homology"/>
<dbReference type="PANTHER" id="PTHR34294">
    <property type="entry name" value="TRANSCRIPTIONAL REGULATOR-RELATED"/>
    <property type="match status" value="1"/>
</dbReference>
<comment type="caution">
    <text evidence="6">The sequence shown here is derived from an EMBL/GenBank/DDBJ whole genome shotgun (WGS) entry which is preliminary data.</text>
</comment>
<evidence type="ECO:0000313" key="6">
    <source>
        <dbReference type="EMBL" id="KAJ55897.1"/>
    </source>
</evidence>
<keyword evidence="4" id="KW-0804">Transcription</keyword>
<dbReference type="SUPFAM" id="SSF100950">
    <property type="entry name" value="NagB/RpiA/CoA transferase-like"/>
    <property type="match status" value="1"/>
</dbReference>
<dbReference type="EMBL" id="JFKE01000003">
    <property type="protein sequence ID" value="KAJ55897.1"/>
    <property type="molecule type" value="Genomic_DNA"/>
</dbReference>
<keyword evidence="3" id="KW-0238">DNA-binding</keyword>
<dbReference type="RefSeq" id="WP_035257932.1">
    <property type="nucleotide sequence ID" value="NZ_JFKE01000003.1"/>
</dbReference>
<dbReference type="Pfam" id="PF04198">
    <property type="entry name" value="Sugar-bind"/>
    <property type="match status" value="1"/>
</dbReference>
<dbReference type="AlphaFoldDB" id="A0A037ZK52"/>
<reference evidence="6 7" key="1">
    <citation type="submission" date="2014-03" db="EMBL/GenBank/DDBJ databases">
        <title>Draft Genome Sequence of Actibacterium mucosum KCTC 23349, a Marine Alphaproteobacterium with Complex Ionic Requirements Isolated from Mediterranean Seawater at Malvarrosa Beach, Valencia, Spain.</title>
        <authorList>
            <person name="Arahal D.R."/>
            <person name="Shao Z."/>
            <person name="Lai Q."/>
            <person name="Pujalte M.J."/>
        </authorList>
    </citation>
    <scope>NUCLEOTIDE SEQUENCE [LARGE SCALE GENOMIC DNA]</scope>
    <source>
        <strain evidence="6 7">KCTC 23349</strain>
    </source>
</reference>